<reference evidence="2" key="1">
    <citation type="submission" date="2020-10" db="EMBL/GenBank/DDBJ databases">
        <title>Chromosome-scale genome assembly of the Allis shad, Alosa alosa.</title>
        <authorList>
            <person name="Margot Z."/>
            <person name="Christophe K."/>
            <person name="Cabau C."/>
            <person name="Louis A."/>
            <person name="Berthelot C."/>
            <person name="Parey E."/>
            <person name="Roest Crollius H."/>
            <person name="Montfort J."/>
            <person name="Robinson-Rechavi M."/>
            <person name="Bucao C."/>
            <person name="Bouchez O."/>
            <person name="Gislard M."/>
            <person name="Lluch J."/>
            <person name="Milhes M."/>
            <person name="Lampietro C."/>
            <person name="Lopez Roques C."/>
            <person name="Donnadieu C."/>
            <person name="Braasch I."/>
            <person name="Desvignes T."/>
            <person name="Postlethwait J."/>
            <person name="Bobe J."/>
            <person name="Guiguen Y."/>
        </authorList>
    </citation>
    <scope>NUCLEOTIDE SEQUENCE</scope>
    <source>
        <strain evidence="2">M-15738</strain>
        <tissue evidence="2">Blood</tissue>
    </source>
</reference>
<keyword evidence="3" id="KW-1185">Reference proteome</keyword>
<dbReference type="Proteomes" id="UP000823561">
    <property type="component" value="Chromosome 11"/>
</dbReference>
<evidence type="ECO:0000313" key="2">
    <source>
        <dbReference type="EMBL" id="KAG5273683.1"/>
    </source>
</evidence>
<feature type="chain" id="PRO_5043921769" description="Growth hormone" evidence="1">
    <location>
        <begin position="24"/>
        <end position="146"/>
    </location>
</feature>
<organism evidence="2 3">
    <name type="scientific">Alosa alosa</name>
    <name type="common">allis shad</name>
    <dbReference type="NCBI Taxonomy" id="278164"/>
    <lineage>
        <taxon>Eukaryota</taxon>
        <taxon>Metazoa</taxon>
        <taxon>Chordata</taxon>
        <taxon>Craniata</taxon>
        <taxon>Vertebrata</taxon>
        <taxon>Euteleostomi</taxon>
        <taxon>Actinopterygii</taxon>
        <taxon>Neopterygii</taxon>
        <taxon>Teleostei</taxon>
        <taxon>Clupei</taxon>
        <taxon>Clupeiformes</taxon>
        <taxon>Clupeoidei</taxon>
        <taxon>Clupeidae</taxon>
        <taxon>Alosa</taxon>
    </lineage>
</organism>
<accession>A0AAV6GEU3</accession>
<evidence type="ECO:0000313" key="3">
    <source>
        <dbReference type="Proteomes" id="UP000823561"/>
    </source>
</evidence>
<evidence type="ECO:0008006" key="4">
    <source>
        <dbReference type="Google" id="ProtNLM"/>
    </source>
</evidence>
<keyword evidence="1" id="KW-0732">Signal</keyword>
<feature type="signal peptide" evidence="1">
    <location>
        <begin position="1"/>
        <end position="23"/>
    </location>
</feature>
<protein>
    <recommendedName>
        <fullName evidence="4">Growth hormone</fullName>
    </recommendedName>
</protein>
<proteinExistence type="predicted"/>
<evidence type="ECO:0000256" key="1">
    <source>
        <dbReference type="SAM" id="SignalP"/>
    </source>
</evidence>
<dbReference type="EMBL" id="JADWDJ010000011">
    <property type="protein sequence ID" value="KAG5273683.1"/>
    <property type="molecule type" value="Genomic_DNA"/>
</dbReference>
<comment type="caution">
    <text evidence="2">The sequence shown here is derived from an EMBL/GenBank/DDBJ whole genome shotgun (WGS) entry which is preliminary data.</text>
</comment>
<name>A0AAV6GEU3_9TELE</name>
<dbReference type="AlphaFoldDB" id="A0AAV6GEU3"/>
<sequence>MAMISELFHVVLMTTVILQGAASQPLLNRIEEEVVDIDRRISQPSNCLLTGRALDSLTERSQGHPRRLPFHTGQLDNTEFYDRYARQLGDIEFSNRYAEYLRSKAKISSICTFLRRMQNAKKSGLGGDTEGVNTLLKQYMCPSVYQ</sequence>
<gene>
    <name evidence="2" type="ORF">AALO_G00154300</name>
</gene>